<dbReference type="Pfam" id="PF00069">
    <property type="entry name" value="Pkinase"/>
    <property type="match status" value="1"/>
</dbReference>
<dbReference type="Proteomes" id="UP000242525">
    <property type="component" value="Unassembled WGS sequence"/>
</dbReference>
<dbReference type="SUPFAM" id="SSF56112">
    <property type="entry name" value="Protein kinase-like (PK-like)"/>
    <property type="match status" value="1"/>
</dbReference>
<evidence type="ECO:0000256" key="7">
    <source>
        <dbReference type="PIRNR" id="PIRNR000661"/>
    </source>
</evidence>
<dbReference type="Gene3D" id="2.60.200.20">
    <property type="match status" value="2"/>
</dbReference>
<gene>
    <name evidence="12" type="ORF">BN980_GECA10s03024g</name>
</gene>
<protein>
    <recommendedName>
        <fullName evidence="7">Serine/threonine-protein kinase RAD53</fullName>
        <ecNumber evidence="7">2.7.12.1</ecNumber>
    </recommendedName>
</protein>
<evidence type="ECO:0000259" key="10">
    <source>
        <dbReference type="PROSITE" id="PS50006"/>
    </source>
</evidence>
<dbReference type="InterPro" id="IPR000253">
    <property type="entry name" value="FHA_dom"/>
</dbReference>
<dbReference type="SMART" id="SM00240">
    <property type="entry name" value="FHA"/>
    <property type="match status" value="2"/>
</dbReference>
<dbReference type="SUPFAM" id="SSF49879">
    <property type="entry name" value="SMAD/FHA domain"/>
    <property type="match status" value="2"/>
</dbReference>
<dbReference type="PANTHER" id="PTHR24347">
    <property type="entry name" value="SERINE/THREONINE-PROTEIN KINASE"/>
    <property type="match status" value="1"/>
</dbReference>
<comment type="function">
    <text evidence="7">Controls S-phase checkpoint as well as G1 and G2 DNA damage checkpoints. Phosphorylates proteins on serine, threonine, and tyrosine. Prevents entry into anaphase and mitotic exit after DNA damage via regulation of the Polo kinase CDC5.</text>
</comment>
<evidence type="ECO:0000256" key="5">
    <source>
        <dbReference type="ARBA" id="ARBA00022777"/>
    </source>
</evidence>
<keyword evidence="2 7" id="KW-0723">Serine/threonine-protein kinase</keyword>
<feature type="binding site" evidence="8">
    <location>
        <position position="181"/>
    </location>
    <ligand>
        <name>ATP</name>
        <dbReference type="ChEBI" id="CHEBI:30616"/>
    </ligand>
</feature>
<dbReference type="Gene3D" id="3.30.200.20">
    <property type="entry name" value="Phosphorylase Kinase, domain 1"/>
    <property type="match status" value="1"/>
</dbReference>
<dbReference type="Pfam" id="PF00498">
    <property type="entry name" value="FHA"/>
    <property type="match status" value="2"/>
</dbReference>
<dbReference type="GO" id="GO:0004674">
    <property type="term" value="F:protein serine/threonine kinase activity"/>
    <property type="evidence" value="ECO:0007669"/>
    <property type="project" value="UniProtKB-KW"/>
</dbReference>
<evidence type="ECO:0000256" key="1">
    <source>
        <dbReference type="ARBA" id="ARBA00005575"/>
    </source>
</evidence>
<feature type="domain" description="FHA" evidence="10">
    <location>
        <begin position="51"/>
        <end position="102"/>
    </location>
</feature>
<evidence type="ECO:0000256" key="2">
    <source>
        <dbReference type="ARBA" id="ARBA00022527"/>
    </source>
</evidence>
<dbReference type="FunFam" id="3.30.200.20:FF:000315">
    <property type="entry name" value="Calcium-dependent protein kinase 3"/>
    <property type="match status" value="1"/>
</dbReference>
<evidence type="ECO:0000256" key="4">
    <source>
        <dbReference type="ARBA" id="ARBA00022741"/>
    </source>
</evidence>
<accession>A0A0J9XDG8</accession>
<sequence length="814" mass="89499">MADNDTQPSTNPLPTAPPPDKGDEGIVCRLHCSTHQISGIILEDKNGLRQWRIGRDRSCEVYISASKRISKVHFIISKSQKDDTLLIKDVSTNGTLLNNIRLTKNQGYILAQGDEITVGYGVSDDVMKFIVSLPASHDASNILDKGIHAHYDLRSGVIGRGAFATVKRAVERSTGNHYAVKVIDKKKVMHGMAVQREVEILKTIQHENIVALKDYFEDNQYHYLVMDLIEGGDLMDFITNNGVVPEDAAIEIATQVLSAVSYMHSINISHRDIKPDNILIAQDEPVIVKVSDFGLAKIAQSGSHLKTFCGTLAYLAPEVLAHKQDPRIRKNYSDKVDIWSIGCMVYVILTGFLPFPQPTQQELYEKIIKGQITTKYLKEAGISPEGIDFIKYLLVVDPAARPSAASALLHPWLTGRKLGDDLNVEVHAPPNAVEAPIQEMSNLGVRSKENSEKKNSNERIVSTAPIPSSAPKHKVPSDTSPPPLDDDEGESDRDGEDIKNEIIANSQQANKENIIKIQGGNQPDNSRFVSIVRDIDVQTADEYPVSTWLALNTLDNSSPHPGVFLTSSRTVFGRVATSEVDIVVNFPQVSKKHCIIYVDNSGEKPTVWLIDTSSNGCYVNNRKVGKGNQAILQHNDKVYLFWDRHSRKFLGFVANFLEPSKFSTVEPNVNRIYPTTSIPTGLSVIKEVSEMQGHYDEDDRALQHKFTPNEPGRESNNNNKRPLRHLLSSRSNSIVRVAKQAKMSNGSSSGSDRAAVNKESANGDKSADVNMEDDNTAGNINGNGVAASSPGGHYGESARPIITPTGAARQNRTA</sequence>
<dbReference type="GO" id="GO:0003688">
    <property type="term" value="F:DNA replication origin binding"/>
    <property type="evidence" value="ECO:0007669"/>
    <property type="project" value="InterPro"/>
</dbReference>
<dbReference type="PROSITE" id="PS00108">
    <property type="entry name" value="PROTEIN_KINASE_ST"/>
    <property type="match status" value="1"/>
</dbReference>
<keyword evidence="7" id="KW-0539">Nucleus</keyword>
<proteinExistence type="inferred from homology"/>
<comment type="catalytic activity">
    <reaction evidence="7">
        <text>L-threonyl-[protein] + ATP = O-phospho-L-threonyl-[protein] + ADP + H(+)</text>
        <dbReference type="Rhea" id="RHEA:46608"/>
        <dbReference type="Rhea" id="RHEA-COMP:11060"/>
        <dbReference type="Rhea" id="RHEA-COMP:11605"/>
        <dbReference type="ChEBI" id="CHEBI:15378"/>
        <dbReference type="ChEBI" id="CHEBI:30013"/>
        <dbReference type="ChEBI" id="CHEBI:30616"/>
        <dbReference type="ChEBI" id="CHEBI:61977"/>
        <dbReference type="ChEBI" id="CHEBI:456216"/>
        <dbReference type="EC" id="2.7.12.1"/>
    </reaction>
</comment>
<dbReference type="InterPro" id="IPR008984">
    <property type="entry name" value="SMAD_FHA_dom_sf"/>
</dbReference>
<comment type="caution">
    <text evidence="12">The sequence shown here is derived from an EMBL/GenBank/DDBJ whole genome shotgun (WGS) entry which is preliminary data.</text>
</comment>
<keyword evidence="13" id="KW-1185">Reference proteome</keyword>
<dbReference type="FunFam" id="1.10.510.10:FF:000571">
    <property type="entry name" value="Maternal embryonic leucine zipper kinase"/>
    <property type="match status" value="1"/>
</dbReference>
<keyword evidence="3 7" id="KW-0808">Transferase</keyword>
<evidence type="ECO:0000256" key="9">
    <source>
        <dbReference type="SAM" id="MobiDB-lite"/>
    </source>
</evidence>
<feature type="region of interest" description="Disordered" evidence="9">
    <location>
        <begin position="740"/>
        <end position="814"/>
    </location>
</feature>
<evidence type="ECO:0000256" key="3">
    <source>
        <dbReference type="ARBA" id="ARBA00022679"/>
    </source>
</evidence>
<comment type="similarity">
    <text evidence="1 7">Belongs to the protein kinase superfamily. CAMK Ser/Thr protein kinase family. CHEK2 subfamily.</text>
</comment>
<evidence type="ECO:0000313" key="12">
    <source>
        <dbReference type="EMBL" id="CDO55299.1"/>
    </source>
</evidence>
<dbReference type="GO" id="GO:0004713">
    <property type="term" value="F:protein tyrosine kinase activity"/>
    <property type="evidence" value="ECO:0007669"/>
    <property type="project" value="UniProtKB-KW"/>
</dbReference>
<dbReference type="CDD" id="cd22690">
    <property type="entry name" value="FHA_RAD53-like_rpt2"/>
    <property type="match status" value="1"/>
</dbReference>
<feature type="region of interest" description="Disordered" evidence="9">
    <location>
        <begin position="704"/>
        <end position="724"/>
    </location>
</feature>
<keyword evidence="5 7" id="KW-0418">Kinase</keyword>
<dbReference type="OrthoDB" id="10252171at2759"/>
<dbReference type="STRING" id="1173061.A0A0J9XDG8"/>
<dbReference type="EC" id="2.7.12.1" evidence="7"/>
<evidence type="ECO:0000313" key="13">
    <source>
        <dbReference type="Proteomes" id="UP000242525"/>
    </source>
</evidence>
<dbReference type="InterPro" id="IPR008271">
    <property type="entry name" value="Ser/Thr_kinase_AS"/>
</dbReference>
<dbReference type="SMART" id="SM00220">
    <property type="entry name" value="S_TKc"/>
    <property type="match status" value="1"/>
</dbReference>
<dbReference type="AlphaFoldDB" id="A0A0J9XDG8"/>
<dbReference type="EMBL" id="CCBN010000010">
    <property type="protein sequence ID" value="CDO55299.1"/>
    <property type="molecule type" value="Genomic_DNA"/>
</dbReference>
<evidence type="ECO:0000256" key="8">
    <source>
        <dbReference type="PROSITE-ProRule" id="PRU10141"/>
    </source>
</evidence>
<dbReference type="PROSITE" id="PS00107">
    <property type="entry name" value="PROTEIN_KINASE_ATP"/>
    <property type="match status" value="1"/>
</dbReference>
<dbReference type="GO" id="GO:0006281">
    <property type="term" value="P:DNA repair"/>
    <property type="evidence" value="ECO:0007669"/>
    <property type="project" value="InterPro"/>
</dbReference>
<dbReference type="InterPro" id="IPR017441">
    <property type="entry name" value="Protein_kinase_ATP_BS"/>
</dbReference>
<dbReference type="GO" id="GO:0005634">
    <property type="term" value="C:nucleus"/>
    <property type="evidence" value="ECO:0007669"/>
    <property type="project" value="UniProtKB-SubCell"/>
</dbReference>
<evidence type="ECO:0000259" key="11">
    <source>
        <dbReference type="PROSITE" id="PS50011"/>
    </source>
</evidence>
<dbReference type="GO" id="GO:0006270">
    <property type="term" value="P:DNA replication initiation"/>
    <property type="evidence" value="ECO:0007669"/>
    <property type="project" value="InterPro"/>
</dbReference>
<reference evidence="12" key="1">
    <citation type="submission" date="2014-03" db="EMBL/GenBank/DDBJ databases">
        <authorList>
            <person name="Casaregola S."/>
        </authorList>
    </citation>
    <scope>NUCLEOTIDE SEQUENCE [LARGE SCALE GENOMIC DNA]</scope>
    <source>
        <strain evidence="12">CLIB 918</strain>
    </source>
</reference>
<feature type="compositionally biased region" description="Polar residues" evidence="9">
    <location>
        <begin position="742"/>
        <end position="751"/>
    </location>
</feature>
<keyword evidence="7" id="KW-0131">Cell cycle</keyword>
<dbReference type="PIRSF" id="PIRSF000661">
    <property type="entry name" value="Ser/Thr_PK_RAD53"/>
    <property type="match status" value="1"/>
</dbReference>
<dbReference type="PROSITE" id="PS50011">
    <property type="entry name" value="PROTEIN_KINASE_DOM"/>
    <property type="match status" value="1"/>
</dbReference>
<comment type="subcellular location">
    <subcellularLocation>
        <location evidence="7">Nucleus</location>
    </subcellularLocation>
</comment>
<dbReference type="GO" id="GO:0005524">
    <property type="term" value="F:ATP binding"/>
    <property type="evidence" value="ECO:0007669"/>
    <property type="project" value="UniProtKB-UniRule"/>
</dbReference>
<feature type="compositionally biased region" description="Acidic residues" evidence="9">
    <location>
        <begin position="484"/>
        <end position="495"/>
    </location>
</feature>
<feature type="compositionally biased region" description="Basic and acidic residues" evidence="9">
    <location>
        <begin position="446"/>
        <end position="457"/>
    </location>
</feature>
<keyword evidence="7" id="KW-0227">DNA damage</keyword>
<organism evidence="12 13">
    <name type="scientific">Geotrichum candidum</name>
    <name type="common">Oospora lactis</name>
    <name type="synonym">Dipodascus geotrichum</name>
    <dbReference type="NCBI Taxonomy" id="1173061"/>
    <lineage>
        <taxon>Eukaryota</taxon>
        <taxon>Fungi</taxon>
        <taxon>Dikarya</taxon>
        <taxon>Ascomycota</taxon>
        <taxon>Saccharomycotina</taxon>
        <taxon>Dipodascomycetes</taxon>
        <taxon>Dipodascales</taxon>
        <taxon>Dipodascaceae</taxon>
        <taxon>Geotrichum</taxon>
    </lineage>
</organism>
<feature type="domain" description="Protein kinase" evidence="11">
    <location>
        <begin position="152"/>
        <end position="413"/>
    </location>
</feature>
<dbReference type="InterPro" id="IPR016256">
    <property type="entry name" value="Ser/Thr_kinase_Rad53"/>
</dbReference>
<dbReference type="PROSITE" id="PS50006">
    <property type="entry name" value="FHA_DOMAIN"/>
    <property type="match status" value="2"/>
</dbReference>
<keyword evidence="6 7" id="KW-0067">ATP-binding</keyword>
<name>A0A0J9XDG8_GEOCN</name>
<keyword evidence="4 7" id="KW-0547">Nucleotide-binding</keyword>
<evidence type="ECO:0000256" key="6">
    <source>
        <dbReference type="ARBA" id="ARBA00022840"/>
    </source>
</evidence>
<dbReference type="GO" id="GO:0009202">
    <property type="term" value="P:deoxyribonucleoside triphosphate biosynthetic process"/>
    <property type="evidence" value="ECO:0007669"/>
    <property type="project" value="InterPro"/>
</dbReference>
<dbReference type="Gene3D" id="1.10.510.10">
    <property type="entry name" value="Transferase(Phosphotransferase) domain 1"/>
    <property type="match status" value="1"/>
</dbReference>
<dbReference type="InterPro" id="IPR000719">
    <property type="entry name" value="Prot_kinase_dom"/>
</dbReference>
<dbReference type="InterPro" id="IPR011009">
    <property type="entry name" value="Kinase-like_dom_sf"/>
</dbReference>
<feature type="domain" description="FHA" evidence="10">
    <location>
        <begin position="570"/>
        <end position="624"/>
    </location>
</feature>
<feature type="region of interest" description="Disordered" evidence="9">
    <location>
        <begin position="440"/>
        <end position="495"/>
    </location>
</feature>
<dbReference type="GO" id="GO:0000077">
    <property type="term" value="P:DNA damage checkpoint signaling"/>
    <property type="evidence" value="ECO:0007669"/>
    <property type="project" value="InterPro"/>
</dbReference>
<dbReference type="GO" id="GO:0004712">
    <property type="term" value="F:protein serine/threonine/tyrosine kinase activity"/>
    <property type="evidence" value="ECO:0007669"/>
    <property type="project" value="UniProtKB-EC"/>
</dbReference>
<keyword evidence="7" id="KW-0829">Tyrosine-protein kinase</keyword>
<feature type="region of interest" description="Disordered" evidence="9">
    <location>
        <begin position="1"/>
        <end position="24"/>
    </location>
</feature>